<feature type="repeat" description="ANK" evidence="1">
    <location>
        <begin position="16"/>
        <end position="48"/>
    </location>
</feature>
<dbReference type="InterPro" id="IPR036770">
    <property type="entry name" value="Ankyrin_rpt-contain_sf"/>
</dbReference>
<feature type="compositionally biased region" description="Basic and acidic residues" evidence="2">
    <location>
        <begin position="569"/>
        <end position="581"/>
    </location>
</feature>
<dbReference type="PROSITE" id="PS50088">
    <property type="entry name" value="ANK_REPEAT"/>
    <property type="match status" value="1"/>
</dbReference>
<reference evidence="3 4" key="1">
    <citation type="submission" date="2017-03" db="EMBL/GenBank/DDBJ databases">
        <title>WGS assembly of Porphyra umbilicalis.</title>
        <authorList>
            <person name="Brawley S.H."/>
            <person name="Blouin N.A."/>
            <person name="Ficko-Blean E."/>
            <person name="Wheeler G.L."/>
            <person name="Lohr M."/>
            <person name="Goodson H.V."/>
            <person name="Jenkins J.W."/>
            <person name="Blaby-Haas C.E."/>
            <person name="Helliwell K.E."/>
            <person name="Chan C."/>
            <person name="Marriage T."/>
            <person name="Bhattacharya D."/>
            <person name="Klein A.S."/>
            <person name="Badis Y."/>
            <person name="Brodie J."/>
            <person name="Cao Y."/>
            <person name="Collen J."/>
            <person name="Dittami S.M."/>
            <person name="Gachon C.M."/>
            <person name="Green B.R."/>
            <person name="Karpowicz S."/>
            <person name="Kim J.W."/>
            <person name="Kudahl U."/>
            <person name="Lin S."/>
            <person name="Michel G."/>
            <person name="Mittag M."/>
            <person name="Olson B.J."/>
            <person name="Pangilinan J."/>
            <person name="Peng Y."/>
            <person name="Qiu H."/>
            <person name="Shu S."/>
            <person name="Singer J.T."/>
            <person name="Smith A.G."/>
            <person name="Sprecher B.N."/>
            <person name="Wagner V."/>
            <person name="Wang W."/>
            <person name="Wang Z.-Y."/>
            <person name="Yan J."/>
            <person name="Yarish C."/>
            <person name="Zoeuner-Riek S."/>
            <person name="Zhuang Y."/>
            <person name="Zou Y."/>
            <person name="Lindquist E.A."/>
            <person name="Grimwood J."/>
            <person name="Barry K."/>
            <person name="Rokhsar D.S."/>
            <person name="Schmutz J."/>
            <person name="Stiller J.W."/>
            <person name="Grossman A.R."/>
            <person name="Prochnik S.E."/>
        </authorList>
    </citation>
    <scope>NUCLEOTIDE SEQUENCE [LARGE SCALE GENOMIC DNA]</scope>
    <source>
        <strain evidence="3">4086291</strain>
    </source>
</reference>
<evidence type="ECO:0000313" key="4">
    <source>
        <dbReference type="Proteomes" id="UP000218209"/>
    </source>
</evidence>
<evidence type="ECO:0000256" key="2">
    <source>
        <dbReference type="SAM" id="MobiDB-lite"/>
    </source>
</evidence>
<name>A0A1X6NXY5_PORUM</name>
<dbReference type="Pfam" id="PF13857">
    <property type="entry name" value="Ank_5"/>
    <property type="match status" value="1"/>
</dbReference>
<dbReference type="EMBL" id="KV918999">
    <property type="protein sequence ID" value="OSX73405.1"/>
    <property type="molecule type" value="Genomic_DNA"/>
</dbReference>
<feature type="compositionally biased region" description="Basic residues" evidence="2">
    <location>
        <begin position="590"/>
        <end position="599"/>
    </location>
</feature>
<dbReference type="InterPro" id="IPR002110">
    <property type="entry name" value="Ankyrin_rpt"/>
</dbReference>
<gene>
    <name evidence="3" type="ORF">BU14_0352s0024</name>
</gene>
<evidence type="ECO:0000313" key="3">
    <source>
        <dbReference type="EMBL" id="OSX73405.1"/>
    </source>
</evidence>
<feature type="compositionally biased region" description="Basic residues" evidence="2">
    <location>
        <begin position="353"/>
        <end position="364"/>
    </location>
</feature>
<accession>A0A1X6NXY5</accession>
<proteinExistence type="predicted"/>
<keyword evidence="1" id="KW-0040">ANK repeat</keyword>
<feature type="compositionally biased region" description="Low complexity" evidence="2">
    <location>
        <begin position="242"/>
        <end position="267"/>
    </location>
</feature>
<dbReference type="AlphaFoldDB" id="A0A1X6NXY5"/>
<keyword evidence="4" id="KW-1185">Reference proteome</keyword>
<sequence length="682" mass="70397">MAAPTLGVGCRSPVIGWYTALHVAARYVHPDAVTALVTHGAPTRATNEDNHTPLRLVVTAADRLVGAAREAASLRPSPSDQGVLRALHGCSQRPVGPGVPAPAAMRQPLRERVDDVRGVVVTLLRWGAGSGGISPRRRRLVVDIVTSTPGAGAPAGRAGRFWEAPAAAGGGGGASASVMCARGGCGAGSSRPTAARQRGSPPPPPVPRALTRRHGPIPPANAANRASLRRARSRGARRRRAPTAAATPATATAAAAARRVAPAMATARRGDAAPRHAESPAQPRVVAAVARRRRHCPLSPLPARRRQPSPPSTPVPGVRGGGGGPPRPTDRNPVSGRTRGRRLTAPRNVGRGCRPRPHTGRKGARAASMAAKPRAPLPPPSIVGRPATARRCILPAPAATPRVAVDARRVRWARGATRAAGGASAVAIVTAINGTVWGGRTARKERARVSRVGGGVGGGPRVGTAGAAVAGAARALTTRVRRVRRTHWLPPPPARGMGGRRRCRRRRAALLGRLAERRPAACGRRWRVGGGGRRVVRVRVGVPWPTGAALAAPAPARHGVRARTAPRGADCRRHGATERAPRAIGAVCRHGPRRPHGRGRHGDGGPPPPPPPPLAKSRGRPAAAAWPLPWAPTRGGGWASTRRPSAVAAAGSGRTGARVGAATDLPYGKNFLDIQLLSKAPI</sequence>
<dbReference type="SUPFAM" id="SSF48403">
    <property type="entry name" value="Ankyrin repeat"/>
    <property type="match status" value="1"/>
</dbReference>
<feature type="compositionally biased region" description="Pro residues" evidence="2">
    <location>
        <begin position="605"/>
        <end position="614"/>
    </location>
</feature>
<feature type="compositionally biased region" description="Basic residues" evidence="2">
    <location>
        <begin position="227"/>
        <end position="241"/>
    </location>
</feature>
<dbReference type="Gene3D" id="1.25.40.20">
    <property type="entry name" value="Ankyrin repeat-containing domain"/>
    <property type="match status" value="1"/>
</dbReference>
<feature type="region of interest" description="Disordered" evidence="2">
    <location>
        <begin position="184"/>
        <end position="384"/>
    </location>
</feature>
<protein>
    <submittedName>
        <fullName evidence="3">Uncharacterized protein</fullName>
    </submittedName>
</protein>
<feature type="region of interest" description="Disordered" evidence="2">
    <location>
        <begin position="552"/>
        <end position="623"/>
    </location>
</feature>
<dbReference type="Proteomes" id="UP000218209">
    <property type="component" value="Unassembled WGS sequence"/>
</dbReference>
<feature type="compositionally biased region" description="Basic and acidic residues" evidence="2">
    <location>
        <begin position="268"/>
        <end position="278"/>
    </location>
</feature>
<organism evidence="3 4">
    <name type="scientific">Porphyra umbilicalis</name>
    <name type="common">Purple laver</name>
    <name type="synonym">Red alga</name>
    <dbReference type="NCBI Taxonomy" id="2786"/>
    <lineage>
        <taxon>Eukaryota</taxon>
        <taxon>Rhodophyta</taxon>
        <taxon>Bangiophyceae</taxon>
        <taxon>Bangiales</taxon>
        <taxon>Bangiaceae</taxon>
        <taxon>Porphyra</taxon>
    </lineage>
</organism>
<feature type="compositionally biased region" description="Low complexity" evidence="2">
    <location>
        <begin position="365"/>
        <end position="374"/>
    </location>
</feature>
<evidence type="ECO:0000256" key="1">
    <source>
        <dbReference type="PROSITE-ProRule" id="PRU00023"/>
    </source>
</evidence>